<evidence type="ECO:0000256" key="3">
    <source>
        <dbReference type="ARBA" id="ARBA00022806"/>
    </source>
</evidence>
<dbReference type="GO" id="GO:0004520">
    <property type="term" value="F:DNA endonuclease activity"/>
    <property type="evidence" value="ECO:0007669"/>
    <property type="project" value="TreeGrafter"/>
</dbReference>
<dbReference type="Pfam" id="PF00271">
    <property type="entry name" value="Helicase_C"/>
    <property type="match status" value="1"/>
</dbReference>
<sequence length="1235" mass="145869">MSKSNSKTKIKKLDKKIKISQKCNSNLYKNGKYIDQLINIADSIDFDEEGKLVMDCLKELKELENNNKQALLENDNNTLYPHLNDKYFNKKIFKKREFNETKMEKQPNVKDIEAITNSLCQDQEFELAPHQMFVRNFLSFQTPYNGLLLFHGVGTGKTCSAISVSEEMREYNKQMNITKEILIVASPNVQTNFKLQLFNEKKLREVNGLWNIKSCTGNKFLKEINPMNMKGLPKTDVIKQINRIIKQNYKFLGYTEFSNYISKIIDKYSTKGKKNEKKALRNEFSNRLIIIDEVHNLRITDKVKDVKKSTENLKKVVVYANNLKLLLLSATPMYDNAREIVWILNILNLNDNRFPIEENEIFDSNNNILTEDGKGKELLVQKSTGYISYIRGENVFTFPYRIYPNDMGEKGSLEYMMKNKWEYPSKQANDITISGVEGINYLDLMTIPICDYQSKVYNFNIQYLKDKKKGFIKDEDKNSGIPYVLLDGLVQILNFSYPHKKFNEDNPGKKYDIVKRLYGIDGLKRNMFYTKETMFRSFAYKSDTIKNYGRLFDYDNLGKYSNKIEFIMKKIINKKGELQSKGKILIYSRYIHGCIIPLALALEEVGFTRYGGNSLFKEKPKTKYTKHNHKLRYIMITGDSVLSPNKLEEINAFNSPDNKDGEEIKVIIVSKAASEGLDFQCIRQVHIVDPWYNIYRIEQIIGRAVRNQSHCLLPFIERNVEIYLHATLLKDTNIESIDFYLYRLAEKKVKSIAAVSKILKENAIDCFLNSVQSDMSKDKLKKKVDQILSSKEYNKIKFVLGHKDNTPVCDFNKCEIKCENNKKINSVNEETYNNYYMVLNVDKIIQRIRLLFKDEYIYSKKELIKRVQHIKNYPREQILFALDQLIKDKNEYLVDMFNRIGTLKNIDDYYFFQPLELNDENTQMYDNKHLIDNKWKQLDFILPEKIKEEKISSNKKIHNILIMLRNNLNDMKNRKWLSKEEKKNFSKIAAWTIYLLKEFNDIDVDKFYRYAMYTIFEQLSGEDKLLLLKHLWSDDYIEENEEERYAKFYFKKFIKNNIIGIVMKGKIKYYILENNNWNKLPSNKDNLTKDMYKNDKNKNKNIGILEIGKNKGIDYRIKNTEKENERAGAICGTGDYQKADMVVNNNKLFRIFDQETNSRYMGMDKYYMEKSSIKKIYGNKYDDKLSIKHENKTKSVKLSLKHLCVEHQLLLTHFQEENFLDKRWIYFYVELIANK</sequence>
<dbReference type="InterPro" id="IPR027417">
    <property type="entry name" value="P-loop_NTPase"/>
</dbReference>
<keyword evidence="3" id="KW-0347">Helicase</keyword>
<dbReference type="SMART" id="SM00487">
    <property type="entry name" value="DEXDc"/>
    <property type="match status" value="1"/>
</dbReference>
<dbReference type="GO" id="GO:0004386">
    <property type="term" value="F:helicase activity"/>
    <property type="evidence" value="ECO:0007669"/>
    <property type="project" value="UniProtKB-KW"/>
</dbReference>
<evidence type="ECO:0000259" key="6">
    <source>
        <dbReference type="PROSITE" id="PS51194"/>
    </source>
</evidence>
<dbReference type="SMART" id="SM00490">
    <property type="entry name" value="HELICc"/>
    <property type="match status" value="1"/>
</dbReference>
<evidence type="ECO:0000256" key="4">
    <source>
        <dbReference type="ARBA" id="ARBA00022840"/>
    </source>
</evidence>
<dbReference type="GO" id="GO:0016787">
    <property type="term" value="F:hydrolase activity"/>
    <property type="evidence" value="ECO:0007669"/>
    <property type="project" value="UniProtKB-KW"/>
</dbReference>
<dbReference type="PROSITE" id="PS51192">
    <property type="entry name" value="HELICASE_ATP_BIND_1"/>
    <property type="match status" value="1"/>
</dbReference>
<protein>
    <recommendedName>
        <fullName evidence="8">Helicase ATP-binding domain-containing protein</fullName>
    </recommendedName>
</protein>
<evidence type="ECO:0008006" key="8">
    <source>
        <dbReference type="Google" id="ProtNLM"/>
    </source>
</evidence>
<evidence type="ECO:0000256" key="1">
    <source>
        <dbReference type="ARBA" id="ARBA00022741"/>
    </source>
</evidence>
<dbReference type="InterPro" id="IPR014001">
    <property type="entry name" value="Helicase_ATP-bd"/>
</dbReference>
<dbReference type="InterPro" id="IPR038718">
    <property type="entry name" value="SNF2-like_sf"/>
</dbReference>
<evidence type="ECO:0000259" key="5">
    <source>
        <dbReference type="PROSITE" id="PS51192"/>
    </source>
</evidence>
<dbReference type="PANTHER" id="PTHR45766:SF3">
    <property type="entry name" value="DNA ANNEALING HELICASE AND ENDONUCLEASE ZRANB3"/>
    <property type="match status" value="1"/>
</dbReference>
<accession>A0A6C0CQI7</accession>
<dbReference type="Gene3D" id="3.40.50.10810">
    <property type="entry name" value="Tandem AAA-ATPase domain"/>
    <property type="match status" value="1"/>
</dbReference>
<name>A0A6C0CQI7_9ZZZZ</name>
<proteinExistence type="predicted"/>
<dbReference type="GO" id="GO:0006281">
    <property type="term" value="P:DNA repair"/>
    <property type="evidence" value="ECO:0007669"/>
    <property type="project" value="TreeGrafter"/>
</dbReference>
<evidence type="ECO:0000313" key="7">
    <source>
        <dbReference type="EMBL" id="QHT06110.1"/>
    </source>
</evidence>
<feature type="domain" description="Helicase C-terminal" evidence="6">
    <location>
        <begin position="563"/>
        <end position="753"/>
    </location>
</feature>
<dbReference type="InterPro" id="IPR000330">
    <property type="entry name" value="SNF2_N"/>
</dbReference>
<keyword evidence="4" id="KW-0067">ATP-binding</keyword>
<dbReference type="GO" id="GO:0031297">
    <property type="term" value="P:replication fork processing"/>
    <property type="evidence" value="ECO:0007669"/>
    <property type="project" value="TreeGrafter"/>
</dbReference>
<dbReference type="GO" id="GO:0043596">
    <property type="term" value="C:nuclear replication fork"/>
    <property type="evidence" value="ECO:0007669"/>
    <property type="project" value="TreeGrafter"/>
</dbReference>
<dbReference type="SUPFAM" id="SSF52540">
    <property type="entry name" value="P-loop containing nucleoside triphosphate hydrolases"/>
    <property type="match status" value="2"/>
</dbReference>
<dbReference type="PROSITE" id="PS51194">
    <property type="entry name" value="HELICASE_CTER"/>
    <property type="match status" value="1"/>
</dbReference>
<dbReference type="InterPro" id="IPR001650">
    <property type="entry name" value="Helicase_C-like"/>
</dbReference>
<feature type="domain" description="Helicase ATP-binding" evidence="5">
    <location>
        <begin position="233"/>
        <end position="350"/>
    </location>
</feature>
<keyword evidence="2" id="KW-0378">Hydrolase</keyword>
<dbReference type="Pfam" id="PF00176">
    <property type="entry name" value="SNF2-rel_dom"/>
    <property type="match status" value="1"/>
</dbReference>
<keyword evidence="1" id="KW-0547">Nucleotide-binding</keyword>
<dbReference type="EMBL" id="MN739464">
    <property type="protein sequence ID" value="QHT06110.1"/>
    <property type="molecule type" value="Genomic_DNA"/>
</dbReference>
<dbReference type="PANTHER" id="PTHR45766">
    <property type="entry name" value="DNA ANNEALING HELICASE AND ENDONUCLEASE ZRANB3 FAMILY MEMBER"/>
    <property type="match status" value="1"/>
</dbReference>
<evidence type="ECO:0000256" key="2">
    <source>
        <dbReference type="ARBA" id="ARBA00022801"/>
    </source>
</evidence>
<dbReference type="AlphaFoldDB" id="A0A6C0CQI7"/>
<organism evidence="7">
    <name type="scientific">viral metagenome</name>
    <dbReference type="NCBI Taxonomy" id="1070528"/>
    <lineage>
        <taxon>unclassified sequences</taxon>
        <taxon>metagenomes</taxon>
        <taxon>organismal metagenomes</taxon>
    </lineage>
</organism>
<reference evidence="7" key="1">
    <citation type="journal article" date="2020" name="Nature">
        <title>Giant virus diversity and host interactions through global metagenomics.</title>
        <authorList>
            <person name="Schulz F."/>
            <person name="Roux S."/>
            <person name="Paez-Espino D."/>
            <person name="Jungbluth S."/>
            <person name="Walsh D.A."/>
            <person name="Denef V.J."/>
            <person name="McMahon K.D."/>
            <person name="Konstantinidis K.T."/>
            <person name="Eloe-Fadrosh E.A."/>
            <person name="Kyrpides N.C."/>
            <person name="Woyke T."/>
        </authorList>
    </citation>
    <scope>NUCLEOTIDE SEQUENCE</scope>
    <source>
        <strain evidence="7">GVMAG-M-3300021425-14</strain>
    </source>
</reference>
<dbReference type="GO" id="GO:0005524">
    <property type="term" value="F:ATP binding"/>
    <property type="evidence" value="ECO:0007669"/>
    <property type="project" value="UniProtKB-KW"/>
</dbReference>
<dbReference type="Gene3D" id="3.40.50.300">
    <property type="entry name" value="P-loop containing nucleotide triphosphate hydrolases"/>
    <property type="match status" value="1"/>
</dbReference>